<keyword evidence="1" id="KW-0472">Membrane</keyword>
<dbReference type="Proteomes" id="UP001168528">
    <property type="component" value="Unassembled WGS sequence"/>
</dbReference>
<feature type="transmembrane region" description="Helical" evidence="1">
    <location>
        <begin position="72"/>
        <end position="94"/>
    </location>
</feature>
<keyword evidence="3" id="KW-1185">Reference proteome</keyword>
<feature type="transmembrane region" description="Helical" evidence="1">
    <location>
        <begin position="38"/>
        <end position="65"/>
    </location>
</feature>
<evidence type="ECO:0000313" key="2">
    <source>
        <dbReference type="EMBL" id="MDO1447750.1"/>
    </source>
</evidence>
<dbReference type="RefSeq" id="WP_302038554.1">
    <property type="nucleotide sequence ID" value="NZ_JAUKPO010000008.1"/>
</dbReference>
<dbReference type="EMBL" id="JAUKPO010000008">
    <property type="protein sequence ID" value="MDO1447750.1"/>
    <property type="molecule type" value="Genomic_DNA"/>
</dbReference>
<feature type="transmembrane region" description="Helical" evidence="1">
    <location>
        <begin position="7"/>
        <end position="26"/>
    </location>
</feature>
<name>A0ABT8R6M6_9BACT</name>
<reference evidence="2" key="1">
    <citation type="submission" date="2023-07" db="EMBL/GenBank/DDBJ databases">
        <title>The genome sequence of Rhodocytophaga aerolata KACC 12507.</title>
        <authorList>
            <person name="Zhang X."/>
        </authorList>
    </citation>
    <scope>NUCLEOTIDE SEQUENCE</scope>
    <source>
        <strain evidence="2">KACC 12507</strain>
    </source>
</reference>
<keyword evidence="1" id="KW-0812">Transmembrane</keyword>
<sequence>MENKITFTIKVLVVIFILGCIPPAILSNIEPRSILAQLLMSGLLPLTAIIFLMVCVFLIVVLSLFKGKIFEGLLVISVAAITFLFFVFFAALGYGEIGIFKQDRIIYTSIKDSKKKLIVQYYEVGVTGNPRWRTIIVHNQRANFRKYEELSLDFHAIAGQEMSVIGDGHINYSLLPKSIGLFKEERFILESVWLFSGEIITKKSEI</sequence>
<protein>
    <submittedName>
        <fullName evidence="2">Uncharacterized protein</fullName>
    </submittedName>
</protein>
<accession>A0ABT8R6M6</accession>
<proteinExistence type="predicted"/>
<comment type="caution">
    <text evidence="2">The sequence shown here is derived from an EMBL/GenBank/DDBJ whole genome shotgun (WGS) entry which is preliminary data.</text>
</comment>
<evidence type="ECO:0000256" key="1">
    <source>
        <dbReference type="SAM" id="Phobius"/>
    </source>
</evidence>
<keyword evidence="1" id="KW-1133">Transmembrane helix</keyword>
<organism evidence="2 3">
    <name type="scientific">Rhodocytophaga aerolata</name>
    <dbReference type="NCBI Taxonomy" id="455078"/>
    <lineage>
        <taxon>Bacteria</taxon>
        <taxon>Pseudomonadati</taxon>
        <taxon>Bacteroidota</taxon>
        <taxon>Cytophagia</taxon>
        <taxon>Cytophagales</taxon>
        <taxon>Rhodocytophagaceae</taxon>
        <taxon>Rhodocytophaga</taxon>
    </lineage>
</organism>
<evidence type="ECO:0000313" key="3">
    <source>
        <dbReference type="Proteomes" id="UP001168528"/>
    </source>
</evidence>
<gene>
    <name evidence="2" type="ORF">Q0590_15875</name>
</gene>